<keyword evidence="2 9" id="KW-0575">Peroxidase</keyword>
<keyword evidence="5" id="KW-0408">Iron</keyword>
<dbReference type="PROSITE" id="PS51404">
    <property type="entry name" value="DYP_PEROXIDASE"/>
    <property type="match status" value="1"/>
</dbReference>
<dbReference type="InterPro" id="IPR011008">
    <property type="entry name" value="Dimeric_a/b-barrel"/>
</dbReference>
<dbReference type="InterPro" id="IPR048327">
    <property type="entry name" value="Dyp_perox_N"/>
</dbReference>
<evidence type="ECO:0000256" key="6">
    <source>
        <dbReference type="ARBA" id="ARBA00025737"/>
    </source>
</evidence>
<evidence type="ECO:0000256" key="2">
    <source>
        <dbReference type="ARBA" id="ARBA00022559"/>
    </source>
</evidence>
<dbReference type="AlphaFoldDB" id="A0A6G5RM37"/>
<dbReference type="PANTHER" id="PTHR30521:SF0">
    <property type="entry name" value="DYP-TYPE PEROXIDASE FAMILY PROTEIN"/>
    <property type="match status" value="1"/>
</dbReference>
<proteinExistence type="inferred from homology"/>
<keyword evidence="3" id="KW-0479">Metal-binding</keyword>
<dbReference type="Pfam" id="PF04261">
    <property type="entry name" value="Dyp_perox_N"/>
    <property type="match status" value="1"/>
</dbReference>
<evidence type="ECO:0000313" key="9">
    <source>
        <dbReference type="EMBL" id="QCD58899.1"/>
    </source>
</evidence>
<dbReference type="NCBIfam" id="TIGR01413">
    <property type="entry name" value="Dyp_perox_fam"/>
    <property type="match status" value="1"/>
</dbReference>
<dbReference type="GO" id="GO:0005829">
    <property type="term" value="C:cytosol"/>
    <property type="evidence" value="ECO:0007669"/>
    <property type="project" value="TreeGrafter"/>
</dbReference>
<dbReference type="GO" id="GO:0046872">
    <property type="term" value="F:metal ion binding"/>
    <property type="evidence" value="ECO:0007669"/>
    <property type="project" value="UniProtKB-KW"/>
</dbReference>
<dbReference type="GO" id="GO:0020037">
    <property type="term" value="F:heme binding"/>
    <property type="evidence" value="ECO:0007669"/>
    <property type="project" value="InterPro"/>
</dbReference>
<organism evidence="9 10">
    <name type="scientific">Streptomyces hawaiiensis</name>
    <dbReference type="NCBI Taxonomy" id="67305"/>
    <lineage>
        <taxon>Bacteria</taxon>
        <taxon>Bacillati</taxon>
        <taxon>Actinomycetota</taxon>
        <taxon>Actinomycetes</taxon>
        <taxon>Kitasatosporales</taxon>
        <taxon>Streptomycetaceae</taxon>
        <taxon>Streptomyces</taxon>
    </lineage>
</organism>
<evidence type="ECO:0000256" key="5">
    <source>
        <dbReference type="ARBA" id="ARBA00023004"/>
    </source>
</evidence>
<dbReference type="Pfam" id="PF20628">
    <property type="entry name" value="Dyp_perox_C"/>
    <property type="match status" value="1"/>
</dbReference>
<gene>
    <name evidence="9" type="ORF">CEB94_31715</name>
</gene>
<dbReference type="InterPro" id="IPR048328">
    <property type="entry name" value="Dyp_perox_C"/>
</dbReference>
<dbReference type="EMBL" id="CP021978">
    <property type="protein sequence ID" value="QCD58899.1"/>
    <property type="molecule type" value="Genomic_DNA"/>
</dbReference>
<accession>A0A6G5RM37</accession>
<evidence type="ECO:0000256" key="4">
    <source>
        <dbReference type="ARBA" id="ARBA00023002"/>
    </source>
</evidence>
<dbReference type="SUPFAM" id="SSF54909">
    <property type="entry name" value="Dimeric alpha+beta barrel"/>
    <property type="match status" value="1"/>
</dbReference>
<feature type="domain" description="Dyp-type peroxidase N-terminal" evidence="7">
    <location>
        <begin position="44"/>
        <end position="171"/>
    </location>
</feature>
<evidence type="ECO:0000256" key="1">
    <source>
        <dbReference type="ARBA" id="ARBA00001970"/>
    </source>
</evidence>
<comment type="cofactor">
    <cofactor evidence="1">
        <name>heme b</name>
        <dbReference type="ChEBI" id="CHEBI:60344"/>
    </cofactor>
</comment>
<feature type="domain" description="Dyp-type peroxidase C-terminal" evidence="8">
    <location>
        <begin position="175"/>
        <end position="334"/>
    </location>
</feature>
<evidence type="ECO:0000259" key="7">
    <source>
        <dbReference type="Pfam" id="PF04261"/>
    </source>
</evidence>
<dbReference type="KEGG" id="shaw:CEB94_31715"/>
<keyword evidence="10" id="KW-1185">Reference proteome</keyword>
<reference evidence="9 10" key="1">
    <citation type="submission" date="2017-06" db="EMBL/GenBank/DDBJ databases">
        <title>Complete Genome Sequence of Streptomyces hawaiiensis NRRL 15010 and insights into acyldepsipeptides biosynthesis.</title>
        <authorList>
            <person name="Mariita R.M."/>
            <person name="Sello J.K."/>
        </authorList>
    </citation>
    <scope>NUCLEOTIDE SEQUENCE [LARGE SCALE GENOMIC DNA]</scope>
    <source>
        <strain evidence="9 10">ATCC 12236</strain>
    </source>
</reference>
<dbReference type="Proteomes" id="UP000495940">
    <property type="component" value="Chromosome"/>
</dbReference>
<sequence length="343" mass="36127">MFAGNRVRGVGRAVPEGERAGRAVRAKGWEAMTSPLPSGETLPQPVLNPPASVAVFLVATIEPGGEGAVREVLGSLAGLVRSVGFPSPDGGLGCVAGAGSQAWGRLFGGPRPAELHPFRELAGPRHHAPSTPGDLFFHIRAARTDLCFALAAELVRRLRCAVTVRDETQAFSYFDSRNLLGFVDGTENPVGQAAADAALVGEEDPGFRGGSYALVQKYLHDVDAWDALAVEAQEKIIGRSKLTNLELDAPGSHKDVNTVLGPDGAEQKILRSAMPFGRPGHGEFGTYFVAYARTPGIPETMLRKMFLGGPGSGPDPLLDYSRAVTGSLFFVPPAGFLEALSDS</sequence>
<dbReference type="PANTHER" id="PTHR30521">
    <property type="entry name" value="DEFERROCHELATASE/PEROXIDASE"/>
    <property type="match status" value="1"/>
</dbReference>
<dbReference type="GO" id="GO:0004601">
    <property type="term" value="F:peroxidase activity"/>
    <property type="evidence" value="ECO:0007669"/>
    <property type="project" value="UniProtKB-KW"/>
</dbReference>
<evidence type="ECO:0000256" key="3">
    <source>
        <dbReference type="ARBA" id="ARBA00022723"/>
    </source>
</evidence>
<comment type="similarity">
    <text evidence="6">Belongs to the DyP-type peroxidase family.</text>
</comment>
<dbReference type="InterPro" id="IPR006314">
    <property type="entry name" value="Dyp_peroxidase"/>
</dbReference>
<evidence type="ECO:0000313" key="10">
    <source>
        <dbReference type="Proteomes" id="UP000495940"/>
    </source>
</evidence>
<evidence type="ECO:0000259" key="8">
    <source>
        <dbReference type="Pfam" id="PF20628"/>
    </source>
</evidence>
<keyword evidence="4" id="KW-0560">Oxidoreductase</keyword>
<name>A0A6G5RM37_9ACTN</name>
<protein>
    <submittedName>
        <fullName evidence="9">Peroxidase</fullName>
    </submittedName>
</protein>